<dbReference type="EMBL" id="BMWC01000008">
    <property type="protein sequence ID" value="GGX15351.1"/>
    <property type="molecule type" value="Genomic_DNA"/>
</dbReference>
<gene>
    <name evidence="2" type="ORF">GCM10010383_51650</name>
</gene>
<name>A0ABQ2XGH4_9ACTN</name>
<evidence type="ECO:0000256" key="1">
    <source>
        <dbReference type="SAM" id="MobiDB-lite"/>
    </source>
</evidence>
<keyword evidence="3" id="KW-1185">Reference proteome</keyword>
<feature type="region of interest" description="Disordered" evidence="1">
    <location>
        <begin position="38"/>
        <end position="57"/>
    </location>
</feature>
<evidence type="ECO:0000313" key="3">
    <source>
        <dbReference type="Proteomes" id="UP000617743"/>
    </source>
</evidence>
<accession>A0ABQ2XGH4</accession>
<protein>
    <submittedName>
        <fullName evidence="2">Uncharacterized protein</fullName>
    </submittedName>
</protein>
<dbReference type="Proteomes" id="UP000617743">
    <property type="component" value="Unassembled WGS sequence"/>
</dbReference>
<organism evidence="2 3">
    <name type="scientific">Streptomyces lomondensis</name>
    <dbReference type="NCBI Taxonomy" id="68229"/>
    <lineage>
        <taxon>Bacteria</taxon>
        <taxon>Bacillati</taxon>
        <taxon>Actinomycetota</taxon>
        <taxon>Actinomycetes</taxon>
        <taxon>Kitasatosporales</taxon>
        <taxon>Streptomycetaceae</taxon>
        <taxon>Streptomyces</taxon>
    </lineage>
</organism>
<proteinExistence type="predicted"/>
<reference evidence="3" key="1">
    <citation type="journal article" date="2019" name="Int. J. Syst. Evol. Microbiol.">
        <title>The Global Catalogue of Microorganisms (GCM) 10K type strain sequencing project: providing services to taxonomists for standard genome sequencing and annotation.</title>
        <authorList>
            <consortium name="The Broad Institute Genomics Platform"/>
            <consortium name="The Broad Institute Genome Sequencing Center for Infectious Disease"/>
            <person name="Wu L."/>
            <person name="Ma J."/>
        </authorList>
    </citation>
    <scope>NUCLEOTIDE SEQUENCE [LARGE SCALE GENOMIC DNA]</scope>
    <source>
        <strain evidence="3">JCM 4866</strain>
    </source>
</reference>
<comment type="caution">
    <text evidence="2">The sequence shown here is derived from an EMBL/GenBank/DDBJ whole genome shotgun (WGS) entry which is preliminary data.</text>
</comment>
<evidence type="ECO:0000313" key="2">
    <source>
        <dbReference type="EMBL" id="GGX15351.1"/>
    </source>
</evidence>
<sequence length="57" mass="6017">MGGNPRVWRSIVSLTSHFVSSLIAVPLGSLAYRLTPQGTLGNPRDVPAGHTDRISGC</sequence>